<evidence type="ECO:0000313" key="3">
    <source>
        <dbReference type="Proteomes" id="UP000179769"/>
    </source>
</evidence>
<comment type="caution">
    <text evidence="2">The sequence shown here is derived from an EMBL/GenBank/DDBJ whole genome shotgun (WGS) entry which is preliminary data.</text>
</comment>
<protein>
    <submittedName>
        <fullName evidence="2">Uncharacterized protein</fullName>
    </submittedName>
</protein>
<evidence type="ECO:0000256" key="1">
    <source>
        <dbReference type="SAM" id="MobiDB-lite"/>
    </source>
</evidence>
<proteinExistence type="predicted"/>
<reference evidence="3" key="1">
    <citation type="submission" date="2016-07" db="EMBL/GenBank/DDBJ databases">
        <title>Frankia sp. NRRL B-16219 Genome sequencing.</title>
        <authorList>
            <person name="Ghodhbane-Gtari F."/>
            <person name="Swanson E."/>
            <person name="Gueddou A."/>
            <person name="Louati M."/>
            <person name="Nouioui I."/>
            <person name="Hezbri K."/>
            <person name="Abebe-Akele F."/>
            <person name="Simpson S."/>
            <person name="Morris K."/>
            <person name="Thomas K."/>
            <person name="Gtari M."/>
            <person name="Tisa L.S."/>
        </authorList>
    </citation>
    <scope>NUCLEOTIDE SEQUENCE [LARGE SCALE GENOMIC DNA]</scope>
    <source>
        <strain evidence="3">NRRL B-16219</strain>
    </source>
</reference>
<accession>A0A1S1Q1N1</accession>
<dbReference type="Proteomes" id="UP000179769">
    <property type="component" value="Unassembled WGS sequence"/>
</dbReference>
<name>A0A1S1Q1N1_9ACTN</name>
<dbReference type="AlphaFoldDB" id="A0A1S1Q1N1"/>
<sequence length="63" mass="6814">MMPPEDAAPAMAGADTTDPVSPVRFGNQPDLIATEDAANPPFENLSTNTRFANEINRRTGVRR</sequence>
<gene>
    <name evidence="2" type="ORF">BBK14_19040</name>
</gene>
<dbReference type="EMBL" id="MAXA01000216">
    <property type="protein sequence ID" value="OHV27880.1"/>
    <property type="molecule type" value="Genomic_DNA"/>
</dbReference>
<organism evidence="2 3">
    <name type="scientific">Parafrankia soli</name>
    <dbReference type="NCBI Taxonomy" id="2599596"/>
    <lineage>
        <taxon>Bacteria</taxon>
        <taxon>Bacillati</taxon>
        <taxon>Actinomycetota</taxon>
        <taxon>Actinomycetes</taxon>
        <taxon>Frankiales</taxon>
        <taxon>Frankiaceae</taxon>
        <taxon>Parafrankia</taxon>
    </lineage>
</organism>
<evidence type="ECO:0000313" key="2">
    <source>
        <dbReference type="EMBL" id="OHV27880.1"/>
    </source>
</evidence>
<feature type="compositionally biased region" description="Low complexity" evidence="1">
    <location>
        <begin position="1"/>
        <end position="19"/>
    </location>
</feature>
<keyword evidence="3" id="KW-1185">Reference proteome</keyword>
<feature type="region of interest" description="Disordered" evidence="1">
    <location>
        <begin position="1"/>
        <end position="63"/>
    </location>
</feature>